<comment type="subcellular location">
    <subcellularLocation>
        <location evidence="1">Cell membrane</location>
        <topology evidence="1">Multi-pass membrane protein</topology>
    </subcellularLocation>
</comment>
<dbReference type="AlphaFoldDB" id="K1SDZ8"/>
<evidence type="ECO:0000256" key="2">
    <source>
        <dbReference type="ARBA" id="ARBA00022448"/>
    </source>
</evidence>
<dbReference type="InterPro" id="IPR000515">
    <property type="entry name" value="MetI-like"/>
</dbReference>
<keyword evidence="3" id="KW-1003">Cell membrane</keyword>
<evidence type="ECO:0000259" key="8">
    <source>
        <dbReference type="PROSITE" id="PS50928"/>
    </source>
</evidence>
<evidence type="ECO:0000256" key="1">
    <source>
        <dbReference type="ARBA" id="ARBA00004651"/>
    </source>
</evidence>
<dbReference type="EMBL" id="AJWY01011135">
    <property type="protein sequence ID" value="EKC53589.1"/>
    <property type="molecule type" value="Genomic_DNA"/>
</dbReference>
<feature type="non-terminal residue" evidence="9">
    <location>
        <position position="174"/>
    </location>
</feature>
<dbReference type="Pfam" id="PF00528">
    <property type="entry name" value="BPD_transp_1"/>
    <property type="match status" value="1"/>
</dbReference>
<reference evidence="9" key="1">
    <citation type="journal article" date="2013" name="Environ. Microbiol.">
        <title>Microbiota from the distal guts of lean and obese adolescents exhibit partial functional redundancy besides clear differences in community structure.</title>
        <authorList>
            <person name="Ferrer M."/>
            <person name="Ruiz A."/>
            <person name="Lanza F."/>
            <person name="Haange S.B."/>
            <person name="Oberbach A."/>
            <person name="Till H."/>
            <person name="Bargiela R."/>
            <person name="Campoy C."/>
            <person name="Segura M.T."/>
            <person name="Richter M."/>
            <person name="von Bergen M."/>
            <person name="Seifert J."/>
            <person name="Suarez A."/>
        </authorList>
    </citation>
    <scope>NUCLEOTIDE SEQUENCE</scope>
</reference>
<protein>
    <submittedName>
        <fullName evidence="9">Binding-protein-dependent transport system inner membrane component</fullName>
    </submittedName>
</protein>
<proteinExistence type="predicted"/>
<comment type="caution">
    <text evidence="9">The sequence shown here is derived from an EMBL/GenBank/DDBJ whole genome shotgun (WGS) entry which is preliminary data.</text>
</comment>
<dbReference type="PANTHER" id="PTHR43386">
    <property type="entry name" value="OLIGOPEPTIDE TRANSPORT SYSTEM PERMEASE PROTEIN APPC"/>
    <property type="match status" value="1"/>
</dbReference>
<dbReference type="InterPro" id="IPR050366">
    <property type="entry name" value="BP-dependent_transpt_permease"/>
</dbReference>
<evidence type="ECO:0000256" key="5">
    <source>
        <dbReference type="ARBA" id="ARBA00022989"/>
    </source>
</evidence>
<organism evidence="9">
    <name type="scientific">human gut metagenome</name>
    <dbReference type="NCBI Taxonomy" id="408170"/>
    <lineage>
        <taxon>unclassified sequences</taxon>
        <taxon>metagenomes</taxon>
        <taxon>organismal metagenomes</taxon>
    </lineage>
</organism>
<keyword evidence="4 7" id="KW-0812">Transmembrane</keyword>
<dbReference type="SUPFAM" id="SSF161098">
    <property type="entry name" value="MetI-like"/>
    <property type="match status" value="1"/>
</dbReference>
<sequence>MICCRARWRGLSTSIRIGVLASAVSAVLALFLGTAAAVGGKWADGIISWCIDLMMGVPHIVLLLLISYALGKGEKGVVVGVALTHWPNLARVIRGEILQVREAAYVGIAKQLGKSPWYIARWHIFPQILPQFLVGLVLLFPHAILHEASITFLGFGLPPEKPAIGVILSESMSY</sequence>
<dbReference type="Gene3D" id="1.10.3720.10">
    <property type="entry name" value="MetI-like"/>
    <property type="match status" value="1"/>
</dbReference>
<keyword evidence="6 7" id="KW-0472">Membrane</keyword>
<feature type="domain" description="ABC transmembrane type-1" evidence="8">
    <location>
        <begin position="11"/>
        <end position="174"/>
    </location>
</feature>
<keyword evidence="2" id="KW-0813">Transport</keyword>
<dbReference type="GO" id="GO:0005886">
    <property type="term" value="C:plasma membrane"/>
    <property type="evidence" value="ECO:0007669"/>
    <property type="project" value="UniProtKB-SubCell"/>
</dbReference>
<dbReference type="InterPro" id="IPR035906">
    <property type="entry name" value="MetI-like_sf"/>
</dbReference>
<dbReference type="PANTHER" id="PTHR43386:SF23">
    <property type="entry name" value="ABC TRANSPORTER"/>
    <property type="match status" value="1"/>
</dbReference>
<name>K1SDZ8_9ZZZZ</name>
<evidence type="ECO:0000256" key="3">
    <source>
        <dbReference type="ARBA" id="ARBA00022475"/>
    </source>
</evidence>
<accession>K1SDZ8</accession>
<gene>
    <name evidence="9" type="ORF">LEA_16295</name>
</gene>
<evidence type="ECO:0000256" key="6">
    <source>
        <dbReference type="ARBA" id="ARBA00023136"/>
    </source>
</evidence>
<dbReference type="GO" id="GO:0055085">
    <property type="term" value="P:transmembrane transport"/>
    <property type="evidence" value="ECO:0007669"/>
    <property type="project" value="InterPro"/>
</dbReference>
<evidence type="ECO:0000256" key="4">
    <source>
        <dbReference type="ARBA" id="ARBA00022692"/>
    </source>
</evidence>
<feature type="transmembrane region" description="Helical" evidence="7">
    <location>
        <begin position="46"/>
        <end position="66"/>
    </location>
</feature>
<evidence type="ECO:0000313" key="9">
    <source>
        <dbReference type="EMBL" id="EKC53589.1"/>
    </source>
</evidence>
<dbReference type="PROSITE" id="PS50928">
    <property type="entry name" value="ABC_TM1"/>
    <property type="match status" value="1"/>
</dbReference>
<evidence type="ECO:0000256" key="7">
    <source>
        <dbReference type="SAM" id="Phobius"/>
    </source>
</evidence>
<dbReference type="CDD" id="cd06261">
    <property type="entry name" value="TM_PBP2"/>
    <property type="match status" value="1"/>
</dbReference>
<keyword evidence="5 7" id="KW-1133">Transmembrane helix</keyword>